<name>N6U902_DENPD</name>
<accession>N6U902</accession>
<dbReference type="HOGENOM" id="CLU_1286111_0_0_1"/>
<feature type="non-terminal residue" evidence="2">
    <location>
        <position position="1"/>
    </location>
</feature>
<proteinExistence type="predicted"/>
<feature type="compositionally biased region" description="Polar residues" evidence="1">
    <location>
        <begin position="195"/>
        <end position="204"/>
    </location>
</feature>
<dbReference type="AlphaFoldDB" id="N6U902"/>
<sequence length="215" mass="22887">GRQRLKCSRAVCQWGPPKSRESAQCSPRAPQGQGAGEFLRLQAAAWVWGAAGSAPLQGEPSTRGFGLSSLRRRCRQFLAGSCGQLAKNPRLVGRLSQAFGLAKRDFRGFFKNSPRLPGHFPCGASGRHLATGRRLTGRQSLKGGKAGVKGGPNLAPQQQPGGASPRKGPPEAPTASSARFEAPGPLERVKRTGLITETNKQHQPGTAFMFKRLPS</sequence>
<reference evidence="2" key="1">
    <citation type="journal article" date="2013" name="Genome Biol.">
        <title>Draft genome of the mountain pine beetle, Dendroctonus ponderosae Hopkins, a major forest pest.</title>
        <authorList>
            <person name="Keeling C.I."/>
            <person name="Yuen M.M."/>
            <person name="Liao N.Y."/>
            <person name="Docking T.R."/>
            <person name="Chan S.K."/>
            <person name="Taylor G.A."/>
            <person name="Palmquist D.L."/>
            <person name="Jackman S.D."/>
            <person name="Nguyen A."/>
            <person name="Li M."/>
            <person name="Henderson H."/>
            <person name="Janes J.K."/>
            <person name="Zhao Y."/>
            <person name="Pandoh P."/>
            <person name="Moore R."/>
            <person name="Sperling F.A."/>
            <person name="Huber D.P."/>
            <person name="Birol I."/>
            <person name="Jones S.J."/>
            <person name="Bohlmann J."/>
        </authorList>
    </citation>
    <scope>NUCLEOTIDE SEQUENCE</scope>
</reference>
<feature type="region of interest" description="Disordered" evidence="1">
    <location>
        <begin position="138"/>
        <end position="215"/>
    </location>
</feature>
<organism evidence="2">
    <name type="scientific">Dendroctonus ponderosae</name>
    <name type="common">Mountain pine beetle</name>
    <dbReference type="NCBI Taxonomy" id="77166"/>
    <lineage>
        <taxon>Eukaryota</taxon>
        <taxon>Metazoa</taxon>
        <taxon>Ecdysozoa</taxon>
        <taxon>Arthropoda</taxon>
        <taxon>Hexapoda</taxon>
        <taxon>Insecta</taxon>
        <taxon>Pterygota</taxon>
        <taxon>Neoptera</taxon>
        <taxon>Endopterygota</taxon>
        <taxon>Coleoptera</taxon>
        <taxon>Polyphaga</taxon>
        <taxon>Cucujiformia</taxon>
        <taxon>Curculionidae</taxon>
        <taxon>Scolytinae</taxon>
        <taxon>Dendroctonus</taxon>
    </lineage>
</organism>
<evidence type="ECO:0000256" key="1">
    <source>
        <dbReference type="SAM" id="MobiDB-lite"/>
    </source>
</evidence>
<gene>
    <name evidence="2" type="ORF">YQE_06380</name>
</gene>
<dbReference type="EMBL" id="KB740953">
    <property type="protein sequence ID" value="ENN77126.1"/>
    <property type="molecule type" value="Genomic_DNA"/>
</dbReference>
<evidence type="ECO:0000313" key="2">
    <source>
        <dbReference type="EMBL" id="ENN77126.1"/>
    </source>
</evidence>
<protein>
    <submittedName>
        <fullName evidence="2">Uncharacterized protein</fullName>
    </submittedName>
</protein>